<keyword evidence="2" id="KW-0227">DNA damage</keyword>
<keyword evidence="2" id="KW-0547">Nucleotide-binding</keyword>
<evidence type="ECO:0000259" key="3">
    <source>
        <dbReference type="Pfam" id="PF05970"/>
    </source>
</evidence>
<feature type="domain" description="DNA helicase Pif1-like DEAD-box helicase" evidence="3">
    <location>
        <begin position="220"/>
        <end position="416"/>
    </location>
</feature>
<dbReference type="CDD" id="cd18809">
    <property type="entry name" value="SF1_C_RecD"/>
    <property type="match status" value="1"/>
</dbReference>
<reference evidence="6" key="1">
    <citation type="submission" date="2025-08" db="UniProtKB">
        <authorList>
            <consortium name="Ensembl"/>
        </authorList>
    </citation>
    <scope>IDENTIFICATION</scope>
</reference>
<feature type="domain" description="PIF1/LRR1 pleckstrin homology" evidence="5">
    <location>
        <begin position="44"/>
        <end position="151"/>
    </location>
</feature>
<dbReference type="InterPro" id="IPR049163">
    <property type="entry name" value="Pif1-like_2B_dom"/>
</dbReference>
<dbReference type="FunFam" id="3.40.50.300:FF:000805">
    <property type="entry name" value="ATP-dependent DNA helicase PIF1"/>
    <property type="match status" value="1"/>
</dbReference>
<dbReference type="Ensembl" id="ENSACOT00000003519.1">
    <property type="protein sequence ID" value="ENSACOP00000003398.1"/>
    <property type="gene ID" value="ENSACOG00000002379.1"/>
</dbReference>
<dbReference type="Pfam" id="PF25344">
    <property type="entry name" value="PH_LRR1"/>
    <property type="match status" value="1"/>
</dbReference>
<sequence>MPVPRDPGTARAPPHLLGADSRCTPCAAADTSAPSAPVRTGDAELRCTVAVEQPVPGGQAPRRRVMRGALVLLGRNELRQPVLRVVAGSGGAAAALSFVLAGDGVRLFRRFAGEGRATVRVGPSGAQVLLSDCPPDTLRRFLRLLRVKVAAGQRGNPRVPRLLDRPPPAFTIISPLQERDLLRVPGSLRGGEAQGERLAEVSLGERGWPRYLFRIPASRLSAEQEAVMGVVRSGKSIFFTGCAGTGKSFLLKKIVGSLPPTTTYATASTGVAACHIGGTTLHAFAGIGSGKAPLEQCIQLAERPGVRQHWLSCQHLIIDEISMVDGKFFDRLEAVARAVRKRDEPFGGIQLIICGDFLQLPPVCKANEEATFCFQAKSWRKCIHINMELTEVRRQTDKTFVSLLSAIRLGRCTEEVTRQLMQTAENRSERDGILATRLCTHKDDVEVTNEKRLQQLSGEVHAFEALDSDPMLVKLIDAQCPVGGRVELKLGAQVMLAKNLDVSQGLVNGARGVVVGFESEQKGPTRTLSCMVCLRTVWEWWLLQQTTGSENSRIHYMGFGMSLDCVEISLSRVFESGQAYVALSRARSLAGLRVLDFDPKVVRANPSVLQFYRHLRRHQLPTQVKKKTSCWQSLPSASRMSEVCTEMLLFLFPKEDHSN</sequence>
<accession>A0A8B9F1L1</accession>
<dbReference type="EC" id="5.6.2.3" evidence="2"/>
<dbReference type="GO" id="GO:0016787">
    <property type="term" value="F:hydrolase activity"/>
    <property type="evidence" value="ECO:0007669"/>
    <property type="project" value="UniProtKB-KW"/>
</dbReference>
<dbReference type="CDD" id="cd18037">
    <property type="entry name" value="DEXSc_Pif1_like"/>
    <property type="match status" value="1"/>
</dbReference>
<dbReference type="GO" id="GO:0043139">
    <property type="term" value="F:5'-3' DNA helicase activity"/>
    <property type="evidence" value="ECO:0007669"/>
    <property type="project" value="UniProtKB-EC"/>
</dbReference>
<keyword evidence="2" id="KW-0378">Hydrolase</keyword>
<dbReference type="InterPro" id="IPR051055">
    <property type="entry name" value="PIF1_helicase"/>
</dbReference>
<dbReference type="PANTHER" id="PTHR47642">
    <property type="entry name" value="ATP-DEPENDENT DNA HELICASE"/>
    <property type="match status" value="1"/>
</dbReference>
<protein>
    <recommendedName>
        <fullName evidence="2">ATP-dependent DNA helicase</fullName>
        <ecNumber evidence="2">5.6.2.3</ecNumber>
    </recommendedName>
</protein>
<dbReference type="PANTHER" id="PTHR47642:SF7">
    <property type="entry name" value="ATP-DEPENDENT DNA HELICASE PIF1"/>
    <property type="match status" value="1"/>
</dbReference>
<dbReference type="Pfam" id="PF05970">
    <property type="entry name" value="PIF1"/>
    <property type="match status" value="1"/>
</dbReference>
<comment type="similarity">
    <text evidence="2">Belongs to the helicase family.</text>
</comment>
<evidence type="ECO:0000256" key="1">
    <source>
        <dbReference type="ARBA" id="ARBA00023242"/>
    </source>
</evidence>
<dbReference type="AlphaFoldDB" id="A0A8B9F1L1"/>
<dbReference type="GO" id="GO:0000723">
    <property type="term" value="P:telomere maintenance"/>
    <property type="evidence" value="ECO:0007669"/>
    <property type="project" value="InterPro"/>
</dbReference>
<dbReference type="InterPro" id="IPR027417">
    <property type="entry name" value="P-loop_NTPase"/>
</dbReference>
<dbReference type="GO" id="GO:0006281">
    <property type="term" value="P:DNA repair"/>
    <property type="evidence" value="ECO:0007669"/>
    <property type="project" value="UniProtKB-KW"/>
</dbReference>
<dbReference type="InterPro" id="IPR057437">
    <property type="entry name" value="PIF1/LRR1_PH"/>
</dbReference>
<keyword evidence="7" id="KW-1185">Reference proteome</keyword>
<feature type="domain" description="DNA helicase Pif1-like 2B" evidence="4">
    <location>
        <begin position="476"/>
        <end position="517"/>
    </location>
</feature>
<comment type="catalytic activity">
    <reaction evidence="2">
        <text>ATP + H2O = ADP + phosphate + H(+)</text>
        <dbReference type="Rhea" id="RHEA:13065"/>
        <dbReference type="ChEBI" id="CHEBI:15377"/>
        <dbReference type="ChEBI" id="CHEBI:15378"/>
        <dbReference type="ChEBI" id="CHEBI:30616"/>
        <dbReference type="ChEBI" id="CHEBI:43474"/>
        <dbReference type="ChEBI" id="CHEBI:456216"/>
        <dbReference type="EC" id="5.6.2.3"/>
    </reaction>
</comment>
<dbReference type="Pfam" id="PF21530">
    <property type="entry name" value="Pif1_2B_dom"/>
    <property type="match status" value="1"/>
</dbReference>
<evidence type="ECO:0000313" key="6">
    <source>
        <dbReference type="Ensembl" id="ENSACOP00000003398.1"/>
    </source>
</evidence>
<dbReference type="SUPFAM" id="SSF52540">
    <property type="entry name" value="P-loop containing nucleoside triphosphate hydrolases"/>
    <property type="match status" value="2"/>
</dbReference>
<keyword evidence="1" id="KW-0539">Nucleus</keyword>
<proteinExistence type="inferred from homology"/>
<dbReference type="InterPro" id="IPR010285">
    <property type="entry name" value="DNA_helicase_pif1-like_DEAD"/>
</dbReference>
<dbReference type="GO" id="GO:0005524">
    <property type="term" value="F:ATP binding"/>
    <property type="evidence" value="ECO:0007669"/>
    <property type="project" value="UniProtKB-KW"/>
</dbReference>
<evidence type="ECO:0000259" key="5">
    <source>
        <dbReference type="Pfam" id="PF25344"/>
    </source>
</evidence>
<dbReference type="Proteomes" id="UP000694522">
    <property type="component" value="Unplaced"/>
</dbReference>
<evidence type="ECO:0000259" key="4">
    <source>
        <dbReference type="Pfam" id="PF21530"/>
    </source>
</evidence>
<reference evidence="6" key="2">
    <citation type="submission" date="2025-09" db="UniProtKB">
        <authorList>
            <consortium name="Ensembl"/>
        </authorList>
    </citation>
    <scope>IDENTIFICATION</scope>
</reference>
<evidence type="ECO:0000313" key="7">
    <source>
        <dbReference type="Proteomes" id="UP000694522"/>
    </source>
</evidence>
<evidence type="ECO:0000256" key="2">
    <source>
        <dbReference type="RuleBase" id="RU363044"/>
    </source>
</evidence>
<keyword evidence="2" id="KW-0233">DNA recombination</keyword>
<keyword evidence="2" id="KW-0234">DNA repair</keyword>
<comment type="cofactor">
    <cofactor evidence="2">
        <name>Mg(2+)</name>
        <dbReference type="ChEBI" id="CHEBI:18420"/>
    </cofactor>
</comment>
<keyword evidence="2" id="KW-0347">Helicase</keyword>
<organism evidence="6 7">
    <name type="scientific">Amazona collaria</name>
    <name type="common">yellow-billed parrot</name>
    <dbReference type="NCBI Taxonomy" id="241587"/>
    <lineage>
        <taxon>Eukaryota</taxon>
        <taxon>Metazoa</taxon>
        <taxon>Chordata</taxon>
        <taxon>Craniata</taxon>
        <taxon>Vertebrata</taxon>
        <taxon>Euteleostomi</taxon>
        <taxon>Archelosauria</taxon>
        <taxon>Archosauria</taxon>
        <taxon>Dinosauria</taxon>
        <taxon>Saurischia</taxon>
        <taxon>Theropoda</taxon>
        <taxon>Coelurosauria</taxon>
        <taxon>Aves</taxon>
        <taxon>Neognathae</taxon>
        <taxon>Neoaves</taxon>
        <taxon>Telluraves</taxon>
        <taxon>Australaves</taxon>
        <taxon>Psittaciformes</taxon>
        <taxon>Psittacidae</taxon>
        <taxon>Amazona</taxon>
    </lineage>
</organism>
<keyword evidence="2" id="KW-0067">ATP-binding</keyword>
<name>A0A8B9F1L1_9PSIT</name>
<dbReference type="Gene3D" id="3.40.50.300">
    <property type="entry name" value="P-loop containing nucleotide triphosphate hydrolases"/>
    <property type="match status" value="1"/>
</dbReference>
<dbReference type="GO" id="GO:0006310">
    <property type="term" value="P:DNA recombination"/>
    <property type="evidence" value="ECO:0007669"/>
    <property type="project" value="UniProtKB-KW"/>
</dbReference>